<dbReference type="EMBL" id="WUYX01000030">
    <property type="protein sequence ID" value="MXV62509.1"/>
    <property type="molecule type" value="Genomic_DNA"/>
</dbReference>
<dbReference type="CDD" id="cd00685">
    <property type="entry name" value="Trans_IPPS_HT"/>
    <property type="match status" value="1"/>
</dbReference>
<accession>A0A6B0VPP7</accession>
<dbReference type="Pfam" id="PF00348">
    <property type="entry name" value="polyprenyl_synt"/>
    <property type="match status" value="1"/>
</dbReference>
<evidence type="ECO:0000256" key="5">
    <source>
        <dbReference type="ARBA" id="ARBA00022842"/>
    </source>
</evidence>
<dbReference type="OrthoDB" id="26738at2157"/>
<dbReference type="SFLD" id="SFLDG01017">
    <property type="entry name" value="Polyprenyl_Transferase_Like"/>
    <property type="match status" value="1"/>
</dbReference>
<dbReference type="PROSITE" id="PS00723">
    <property type="entry name" value="POLYPRENYL_SYNTHASE_1"/>
    <property type="match status" value="1"/>
</dbReference>
<dbReference type="SUPFAM" id="SSF48576">
    <property type="entry name" value="Terpenoid synthases"/>
    <property type="match status" value="1"/>
</dbReference>
<dbReference type="PANTHER" id="PTHR12001:SF85">
    <property type="entry name" value="SHORT CHAIN ISOPRENYL DIPHOSPHATE SYNTHASE"/>
    <property type="match status" value="1"/>
</dbReference>
<evidence type="ECO:0000256" key="2">
    <source>
        <dbReference type="ARBA" id="ARBA00006706"/>
    </source>
</evidence>
<protein>
    <submittedName>
        <fullName evidence="7">Polyprenyl synthetase family protein</fullName>
    </submittedName>
</protein>
<sequence length="367" mass="40155">MTTPEAREEAVLEAVRKRREQVNEAIPEELPIQRPERLYEASRYLLDAGGKRLRPTVLLTTAEALADVDPLSEDYREFPTLNAETAGSRSAADTSGQSEAPDLIDVMNAAVSVEVIQSFTLIHDDIMDDDDLRRGVPAVHKEYDLETAILAGDTLYSKAFEIMLETGAAPDRMVEALEVLATTCTKICEGQSLDVTFENRGDVSPEEYLEMVEQKTAVLYAASACLPAILLGADDETVDALYGYGLDIGRAFQIQDDVLDLTVPSEKLGKQRGSDLVEHKQTLITVHARDQGVDIEGLVDTNDVDAVTEAEIDDAVSELEEAGSISYANETAQDLVAQGKGRLEVLPDNDARELLCDLADYLIERGY</sequence>
<dbReference type="NCBIfam" id="NF040789">
    <property type="entry name" value="gerfarn_diphsyn"/>
    <property type="match status" value="1"/>
</dbReference>
<dbReference type="GO" id="GO:0046872">
    <property type="term" value="F:metal ion binding"/>
    <property type="evidence" value="ECO:0007669"/>
    <property type="project" value="UniProtKB-KW"/>
</dbReference>
<dbReference type="GO" id="GO:0008299">
    <property type="term" value="P:isoprenoid biosynthetic process"/>
    <property type="evidence" value="ECO:0007669"/>
    <property type="project" value="InterPro"/>
</dbReference>
<dbReference type="AlphaFoldDB" id="A0A6B0VPP7"/>
<dbReference type="InterPro" id="IPR008949">
    <property type="entry name" value="Isoprenoid_synthase_dom_sf"/>
</dbReference>
<dbReference type="GO" id="GO:0004659">
    <property type="term" value="F:prenyltransferase activity"/>
    <property type="evidence" value="ECO:0007669"/>
    <property type="project" value="InterPro"/>
</dbReference>
<dbReference type="Proteomes" id="UP000434101">
    <property type="component" value="Unassembled WGS sequence"/>
</dbReference>
<keyword evidence="5" id="KW-0460">Magnesium</keyword>
<dbReference type="Gene3D" id="1.10.600.10">
    <property type="entry name" value="Farnesyl Diphosphate Synthase"/>
    <property type="match status" value="1"/>
</dbReference>
<comment type="caution">
    <text evidence="7">The sequence shown here is derived from an EMBL/GenBank/DDBJ whole genome shotgun (WGS) entry which is preliminary data.</text>
</comment>
<dbReference type="InterPro" id="IPR033749">
    <property type="entry name" value="Polyprenyl_synt_CS"/>
</dbReference>
<evidence type="ECO:0000256" key="1">
    <source>
        <dbReference type="ARBA" id="ARBA00001946"/>
    </source>
</evidence>
<proteinExistence type="inferred from homology"/>
<dbReference type="PANTHER" id="PTHR12001">
    <property type="entry name" value="GERANYLGERANYL PYROPHOSPHATE SYNTHASE"/>
    <property type="match status" value="1"/>
</dbReference>
<organism evidence="7 8">
    <name type="scientific">Natronorubrum halalkaliphilum</name>
    <dbReference type="NCBI Taxonomy" id="2691917"/>
    <lineage>
        <taxon>Archaea</taxon>
        <taxon>Methanobacteriati</taxon>
        <taxon>Methanobacteriota</taxon>
        <taxon>Stenosarchaea group</taxon>
        <taxon>Halobacteria</taxon>
        <taxon>Halobacteriales</taxon>
        <taxon>Natrialbaceae</taxon>
        <taxon>Natronorubrum</taxon>
    </lineage>
</organism>
<comment type="similarity">
    <text evidence="2 6">Belongs to the FPP/GGPP synthase family.</text>
</comment>
<gene>
    <name evidence="7" type="ORF">GS429_10625</name>
</gene>
<keyword evidence="3 6" id="KW-0808">Transferase</keyword>
<comment type="cofactor">
    <cofactor evidence="1">
        <name>Mg(2+)</name>
        <dbReference type="ChEBI" id="CHEBI:18420"/>
    </cofactor>
</comment>
<reference evidence="7 8" key="1">
    <citation type="submission" date="2020-01" db="EMBL/GenBank/DDBJ databases">
        <title>Natronorubrum sp. JWXQ-INN 674 isolated from Inner Mongolia Autonomous Region of China.</title>
        <authorList>
            <person name="Xue Q."/>
        </authorList>
    </citation>
    <scope>NUCLEOTIDE SEQUENCE [LARGE SCALE GENOMIC DNA]</scope>
    <source>
        <strain evidence="7 8">JWXQ-INN-674</strain>
    </source>
</reference>
<evidence type="ECO:0000313" key="7">
    <source>
        <dbReference type="EMBL" id="MXV62509.1"/>
    </source>
</evidence>
<dbReference type="InterPro" id="IPR000092">
    <property type="entry name" value="Polyprenyl_synt"/>
</dbReference>
<evidence type="ECO:0000256" key="6">
    <source>
        <dbReference type="RuleBase" id="RU004466"/>
    </source>
</evidence>
<evidence type="ECO:0000256" key="3">
    <source>
        <dbReference type="ARBA" id="ARBA00022679"/>
    </source>
</evidence>
<name>A0A6B0VPP7_9EURY</name>
<evidence type="ECO:0000256" key="4">
    <source>
        <dbReference type="ARBA" id="ARBA00022723"/>
    </source>
</evidence>
<keyword evidence="8" id="KW-1185">Reference proteome</keyword>
<dbReference type="PROSITE" id="PS00444">
    <property type="entry name" value="POLYPRENYL_SYNTHASE_2"/>
    <property type="match status" value="1"/>
</dbReference>
<dbReference type="RefSeq" id="WP_160065334.1">
    <property type="nucleotide sequence ID" value="NZ_WUYX01000030.1"/>
</dbReference>
<evidence type="ECO:0000313" key="8">
    <source>
        <dbReference type="Proteomes" id="UP000434101"/>
    </source>
</evidence>
<dbReference type="SFLD" id="SFLDS00005">
    <property type="entry name" value="Isoprenoid_Synthase_Type_I"/>
    <property type="match status" value="1"/>
</dbReference>
<keyword evidence="4" id="KW-0479">Metal-binding</keyword>